<evidence type="ECO:0000313" key="3">
    <source>
        <dbReference type="Proteomes" id="UP001303222"/>
    </source>
</evidence>
<proteinExistence type="predicted"/>
<gene>
    <name evidence="2" type="ORF">QBC32DRAFT_314516</name>
</gene>
<reference evidence="2" key="1">
    <citation type="journal article" date="2023" name="Mol. Phylogenet. Evol.">
        <title>Genome-scale phylogeny and comparative genomics of the fungal order Sordariales.</title>
        <authorList>
            <person name="Hensen N."/>
            <person name="Bonometti L."/>
            <person name="Westerberg I."/>
            <person name="Brannstrom I.O."/>
            <person name="Guillou S."/>
            <person name="Cros-Aarteil S."/>
            <person name="Calhoun S."/>
            <person name="Haridas S."/>
            <person name="Kuo A."/>
            <person name="Mondo S."/>
            <person name="Pangilinan J."/>
            <person name="Riley R."/>
            <person name="LaButti K."/>
            <person name="Andreopoulos B."/>
            <person name="Lipzen A."/>
            <person name="Chen C."/>
            <person name="Yan M."/>
            <person name="Daum C."/>
            <person name="Ng V."/>
            <person name="Clum A."/>
            <person name="Steindorff A."/>
            <person name="Ohm R.A."/>
            <person name="Martin F."/>
            <person name="Silar P."/>
            <person name="Natvig D.O."/>
            <person name="Lalanne C."/>
            <person name="Gautier V."/>
            <person name="Ament-Velasquez S.L."/>
            <person name="Kruys A."/>
            <person name="Hutchinson M.I."/>
            <person name="Powell A.J."/>
            <person name="Barry K."/>
            <person name="Miller A.N."/>
            <person name="Grigoriev I.V."/>
            <person name="Debuchy R."/>
            <person name="Gladieux P."/>
            <person name="Hiltunen Thoren M."/>
            <person name="Johannesson H."/>
        </authorList>
    </citation>
    <scope>NUCLEOTIDE SEQUENCE</scope>
    <source>
        <strain evidence="2">CBS 626.80</strain>
    </source>
</reference>
<comment type="caution">
    <text evidence="2">The sequence shown here is derived from an EMBL/GenBank/DDBJ whole genome shotgun (WGS) entry which is preliminary data.</text>
</comment>
<reference evidence="2" key="2">
    <citation type="submission" date="2023-06" db="EMBL/GenBank/DDBJ databases">
        <authorList>
            <consortium name="Lawrence Berkeley National Laboratory"/>
            <person name="Mondo S.J."/>
            <person name="Hensen N."/>
            <person name="Bonometti L."/>
            <person name="Westerberg I."/>
            <person name="Brannstrom I.O."/>
            <person name="Guillou S."/>
            <person name="Cros-Aarteil S."/>
            <person name="Calhoun S."/>
            <person name="Haridas S."/>
            <person name="Kuo A."/>
            <person name="Pangilinan J."/>
            <person name="Riley R."/>
            <person name="Labutti K."/>
            <person name="Andreopoulos B."/>
            <person name="Lipzen A."/>
            <person name="Chen C."/>
            <person name="Yanf M."/>
            <person name="Daum C."/>
            <person name="Ng V."/>
            <person name="Clum A."/>
            <person name="Steindorff A."/>
            <person name="Ohm R."/>
            <person name="Martin F."/>
            <person name="Silar P."/>
            <person name="Natvig D."/>
            <person name="Lalanne C."/>
            <person name="Gautier V."/>
            <person name="Ament-Velasquez S.L."/>
            <person name="Kruys A."/>
            <person name="Hutchinson M.I."/>
            <person name="Powell A.J."/>
            <person name="Barry K."/>
            <person name="Miller A.N."/>
            <person name="Grigoriev I.V."/>
            <person name="Debuchy R."/>
            <person name="Gladieux P."/>
            <person name="Thoren M.H."/>
            <person name="Johannesson H."/>
        </authorList>
    </citation>
    <scope>NUCLEOTIDE SEQUENCE</scope>
    <source>
        <strain evidence="2">CBS 626.80</strain>
    </source>
</reference>
<feature type="region of interest" description="Disordered" evidence="1">
    <location>
        <begin position="66"/>
        <end position="126"/>
    </location>
</feature>
<name>A0AAN6SG11_9PEZI</name>
<feature type="region of interest" description="Disordered" evidence="1">
    <location>
        <begin position="1"/>
        <end position="24"/>
    </location>
</feature>
<keyword evidence="3" id="KW-1185">Reference proteome</keyword>
<protein>
    <submittedName>
        <fullName evidence="2">Uncharacterized protein</fullName>
    </submittedName>
</protein>
<dbReference type="AlphaFoldDB" id="A0AAN6SG11"/>
<evidence type="ECO:0000313" key="2">
    <source>
        <dbReference type="EMBL" id="KAK3951828.1"/>
    </source>
</evidence>
<feature type="compositionally biased region" description="Basic residues" evidence="1">
    <location>
        <begin position="109"/>
        <end position="126"/>
    </location>
</feature>
<sequence length="126" mass="14092">MSSTQQRPPLRRSDPGDALPPALRHENAEAIDINGDQLVNQLSELVDLMNFLSTPGDDPAIHITQQEVDVPDIDPVPTYNPFPGKGEKTIDASSAYNQHGHHPTDAPPRYRKPRNRLQKRRPNHGH</sequence>
<dbReference type="Proteomes" id="UP001303222">
    <property type="component" value="Unassembled WGS sequence"/>
</dbReference>
<dbReference type="EMBL" id="MU859138">
    <property type="protein sequence ID" value="KAK3951828.1"/>
    <property type="molecule type" value="Genomic_DNA"/>
</dbReference>
<evidence type="ECO:0000256" key="1">
    <source>
        <dbReference type="SAM" id="MobiDB-lite"/>
    </source>
</evidence>
<accession>A0AAN6SG11</accession>
<organism evidence="2 3">
    <name type="scientific">Pseudoneurospora amorphoporcata</name>
    <dbReference type="NCBI Taxonomy" id="241081"/>
    <lineage>
        <taxon>Eukaryota</taxon>
        <taxon>Fungi</taxon>
        <taxon>Dikarya</taxon>
        <taxon>Ascomycota</taxon>
        <taxon>Pezizomycotina</taxon>
        <taxon>Sordariomycetes</taxon>
        <taxon>Sordariomycetidae</taxon>
        <taxon>Sordariales</taxon>
        <taxon>Sordariaceae</taxon>
        <taxon>Pseudoneurospora</taxon>
    </lineage>
</organism>